<comment type="subcellular location">
    <subcellularLocation>
        <location evidence="1">Cell outer membrane</location>
    </subcellularLocation>
</comment>
<sequence>MRKIWLLLCMSFPFFGCENFLNINPDSEVVNDDMFSTPEGVEDALYGVYMSMVKEDMYGGKMSVLIPEILAQNFTTGDLSYYDMSCLNYEKKPLLYTIKSVWQTSYSVISYLNNIIENLERKSEKDFPYYKLYHGEALGLRAAIHFDILRLFAVHLNSTDENAKKGAIPYVTKYTFKVTPFSSVEEVYDKIIADLKEAEVCLVEDKSLMPTVRKGSESGFTGARELHFNYYAAQAMLARVYWMKGDLENAKKYADKVIQSGKFTFAIKSTLGTFMTRRVSLSETIWGLYTTNISAYLYDKQMKSNVLKLPSNWASIYEEDDPRLKKWFVTKEFEGGVKEVCVKIMDENNDASPYTGGGYLGFSMIRIPEMYYIMAEALLAEGEAEEARVYLDSVVAARGLVKFADRDFVRDITIDDIMDEWRKEFYGEGIWWYCLKRENKDIFVHERNSVIAGSDKIYTLPIPADEFEYRDE</sequence>
<gene>
    <name evidence="8" type="ORF">H8S64_07500</name>
</gene>
<evidence type="ECO:0000256" key="2">
    <source>
        <dbReference type="ARBA" id="ARBA00006275"/>
    </source>
</evidence>
<evidence type="ECO:0000313" key="9">
    <source>
        <dbReference type="Proteomes" id="UP000646484"/>
    </source>
</evidence>
<evidence type="ECO:0000256" key="5">
    <source>
        <dbReference type="ARBA" id="ARBA00023237"/>
    </source>
</evidence>
<dbReference type="Pfam" id="PF14322">
    <property type="entry name" value="SusD-like_3"/>
    <property type="match status" value="1"/>
</dbReference>
<keyword evidence="5" id="KW-0998">Cell outer membrane</keyword>
<name>A0ABR7CZ45_9BACT</name>
<evidence type="ECO:0000313" key="8">
    <source>
        <dbReference type="EMBL" id="MBC5620938.1"/>
    </source>
</evidence>
<dbReference type="Gene3D" id="1.25.40.390">
    <property type="match status" value="2"/>
</dbReference>
<dbReference type="RefSeq" id="WP_186975593.1">
    <property type="nucleotide sequence ID" value="NZ_JACOOH010000003.1"/>
</dbReference>
<keyword evidence="3" id="KW-0732">Signal</keyword>
<dbReference type="InterPro" id="IPR033985">
    <property type="entry name" value="SusD-like_N"/>
</dbReference>
<reference evidence="8 9" key="1">
    <citation type="submission" date="2020-08" db="EMBL/GenBank/DDBJ databases">
        <title>Genome public.</title>
        <authorList>
            <person name="Liu C."/>
            <person name="Sun Q."/>
        </authorList>
    </citation>
    <scope>NUCLEOTIDE SEQUENCE [LARGE SCALE GENOMIC DNA]</scope>
    <source>
        <strain evidence="8 9">NSJ-56</strain>
    </source>
</reference>
<evidence type="ECO:0000256" key="4">
    <source>
        <dbReference type="ARBA" id="ARBA00023136"/>
    </source>
</evidence>
<evidence type="ECO:0000256" key="1">
    <source>
        <dbReference type="ARBA" id="ARBA00004442"/>
    </source>
</evidence>
<keyword evidence="4" id="KW-0472">Membrane</keyword>
<evidence type="ECO:0000256" key="3">
    <source>
        <dbReference type="ARBA" id="ARBA00022729"/>
    </source>
</evidence>
<organism evidence="8 9">
    <name type="scientific">Butyricimonas hominis</name>
    <dbReference type="NCBI Taxonomy" id="2763032"/>
    <lineage>
        <taxon>Bacteria</taxon>
        <taxon>Pseudomonadati</taxon>
        <taxon>Bacteroidota</taxon>
        <taxon>Bacteroidia</taxon>
        <taxon>Bacteroidales</taxon>
        <taxon>Odoribacteraceae</taxon>
        <taxon>Butyricimonas</taxon>
    </lineage>
</organism>
<protein>
    <submittedName>
        <fullName evidence="8">RagB/SusD family nutrient uptake outer membrane protein</fullName>
    </submittedName>
</protein>
<evidence type="ECO:0000259" key="6">
    <source>
        <dbReference type="Pfam" id="PF07980"/>
    </source>
</evidence>
<evidence type="ECO:0000259" key="7">
    <source>
        <dbReference type="Pfam" id="PF14322"/>
    </source>
</evidence>
<feature type="domain" description="SusD-like N-terminal" evidence="7">
    <location>
        <begin position="20"/>
        <end position="241"/>
    </location>
</feature>
<comment type="similarity">
    <text evidence="2">Belongs to the SusD family.</text>
</comment>
<comment type="caution">
    <text evidence="8">The sequence shown here is derived from an EMBL/GenBank/DDBJ whole genome shotgun (WGS) entry which is preliminary data.</text>
</comment>
<dbReference type="InterPro" id="IPR012944">
    <property type="entry name" value="SusD_RagB_dom"/>
</dbReference>
<proteinExistence type="inferred from homology"/>
<dbReference type="Pfam" id="PF07980">
    <property type="entry name" value="SusD_RagB"/>
    <property type="match status" value="1"/>
</dbReference>
<accession>A0ABR7CZ45</accession>
<dbReference type="EMBL" id="JACOOH010000003">
    <property type="protein sequence ID" value="MBC5620938.1"/>
    <property type="molecule type" value="Genomic_DNA"/>
</dbReference>
<dbReference type="Proteomes" id="UP000646484">
    <property type="component" value="Unassembled WGS sequence"/>
</dbReference>
<dbReference type="InterPro" id="IPR011990">
    <property type="entry name" value="TPR-like_helical_dom_sf"/>
</dbReference>
<feature type="domain" description="RagB/SusD" evidence="6">
    <location>
        <begin position="341"/>
        <end position="437"/>
    </location>
</feature>
<keyword evidence="9" id="KW-1185">Reference proteome</keyword>
<dbReference type="SUPFAM" id="SSF48452">
    <property type="entry name" value="TPR-like"/>
    <property type="match status" value="1"/>
</dbReference>